<dbReference type="Proteomes" id="UP001241072">
    <property type="component" value="Unassembled WGS sequence"/>
</dbReference>
<reference evidence="1 2" key="1">
    <citation type="submission" date="2023-07" db="EMBL/GenBank/DDBJ databases">
        <title>Protaetiibacter sp. nov WY-16 isolated from soil.</title>
        <authorList>
            <person name="Liu B."/>
            <person name="Wan Y."/>
        </authorList>
    </citation>
    <scope>NUCLEOTIDE SEQUENCE [LARGE SCALE GENOMIC DNA]</scope>
    <source>
        <strain evidence="1 2">WY-16</strain>
    </source>
</reference>
<keyword evidence="2" id="KW-1185">Reference proteome</keyword>
<gene>
    <name evidence="1" type="ORF">Q5716_10210</name>
</gene>
<dbReference type="EMBL" id="JAUQUB010000002">
    <property type="protein sequence ID" value="MDO7882598.1"/>
    <property type="molecule type" value="Genomic_DNA"/>
</dbReference>
<dbReference type="RefSeq" id="WP_305003031.1">
    <property type="nucleotide sequence ID" value="NZ_JAUQUB010000002.1"/>
</dbReference>
<dbReference type="SUPFAM" id="SSF53448">
    <property type="entry name" value="Nucleotide-diphospho-sugar transferases"/>
    <property type="match status" value="1"/>
</dbReference>
<name>A0ABT9BNI3_9MICO</name>
<protein>
    <recommendedName>
        <fullName evidence="3">Glycosyltransferase</fullName>
    </recommendedName>
</protein>
<proteinExistence type="predicted"/>
<evidence type="ECO:0008006" key="3">
    <source>
        <dbReference type="Google" id="ProtNLM"/>
    </source>
</evidence>
<accession>A0ABT9BNI3</accession>
<dbReference type="InterPro" id="IPR029044">
    <property type="entry name" value="Nucleotide-diphossugar_trans"/>
</dbReference>
<dbReference type="CDD" id="cd00761">
    <property type="entry name" value="Glyco_tranf_GTA_type"/>
    <property type="match status" value="1"/>
</dbReference>
<sequence length="266" mass="30011">MRTTVAIPLFRSSEWLDVVERNVRRLQGVARIIVSDPLASDDSLEVLRERLADLDVQWLGTRPIEPGWVPHCEELRQRSTTEFFMWLPHDDDIDADWVRSGERALDSEPAAILALGSVRSADGGREIPVSPAFQRDSAADRVRSALAEVSSGDVQLLGAAYRGVFRREQAVELPRAIPGDQWSDVLWAVRMLTRGSFAATNAVYVKRWHDANTHGNWTNPRSRPELYRALESFVAELPPAERTSATPPLWRARMRVVAALRRAARR</sequence>
<comment type="caution">
    <text evidence="1">The sequence shown here is derived from an EMBL/GenBank/DDBJ whole genome shotgun (WGS) entry which is preliminary data.</text>
</comment>
<evidence type="ECO:0000313" key="1">
    <source>
        <dbReference type="EMBL" id="MDO7882598.1"/>
    </source>
</evidence>
<organism evidence="1 2">
    <name type="scientific">Antiquaquibacter soli</name>
    <dbReference type="NCBI Taxonomy" id="3064523"/>
    <lineage>
        <taxon>Bacteria</taxon>
        <taxon>Bacillati</taxon>
        <taxon>Actinomycetota</taxon>
        <taxon>Actinomycetes</taxon>
        <taxon>Micrococcales</taxon>
        <taxon>Microbacteriaceae</taxon>
        <taxon>Antiquaquibacter</taxon>
    </lineage>
</organism>
<evidence type="ECO:0000313" key="2">
    <source>
        <dbReference type="Proteomes" id="UP001241072"/>
    </source>
</evidence>